<reference evidence="2 3" key="1">
    <citation type="journal article" date="2018" name="Microb. Genom.">
        <title>Expanding an expanded genome: long-read sequencing of Trypanosoma cruzi.</title>
        <authorList>
            <person name="Berna L."/>
            <person name="Rodriguez M."/>
            <person name="Chiribao M.L."/>
            <person name="Parodi-Talice A."/>
            <person name="Pita S."/>
            <person name="Rijo G."/>
            <person name="Alvarez-Valin F."/>
            <person name="Robello C."/>
        </authorList>
    </citation>
    <scope>NUCLEOTIDE SEQUENCE [LARGE SCALE GENOMIC DNA]</scope>
    <source>
        <strain evidence="2 3">Dm28c</strain>
    </source>
</reference>
<dbReference type="VEuPathDB" id="TriTrypDB:TCSYLVIO_001713"/>
<dbReference type="VEuPathDB" id="TriTrypDB:TcCLB.511163.50"/>
<dbReference type="VEuPathDB" id="TriTrypDB:ECC02_002864"/>
<dbReference type="VEuPathDB" id="TriTrypDB:TcYC6_0044330"/>
<dbReference type="VEuPathDB" id="TriTrypDB:TCDM_00592"/>
<evidence type="ECO:0000313" key="2">
    <source>
        <dbReference type="EMBL" id="PWU88638.1"/>
    </source>
</evidence>
<evidence type="ECO:0000256" key="1">
    <source>
        <dbReference type="SAM" id="MobiDB-lite"/>
    </source>
</evidence>
<feature type="compositionally biased region" description="Polar residues" evidence="1">
    <location>
        <begin position="298"/>
        <end position="307"/>
    </location>
</feature>
<dbReference type="EMBL" id="PRFA01000070">
    <property type="protein sequence ID" value="PWU88638.1"/>
    <property type="molecule type" value="Genomic_DNA"/>
</dbReference>
<sequence>MQRKRRLLSPSQSNLRRGPQCNVSEPFSGIEGSARACLVRSEGLPALPGEPVMDGREIDRGGAPTLPVGGLFHKERELNERELALASQKANLARNLQESLAPLLVDQDDESRGSNPAVLRESSFQREDVNRLDDYVVHNPADVIDGMNRVSAYVGGRAFGGTFLKTSSNGISIQVQCCKVPRVQRAVSPVMRVQPLYSPWNPENLLPSFMQQQQQEQEPQLRQIPELQVANGLDVAVQTEPATEDATGGRPLTIERDETVTKCVQTLMDAASSTSSLTLTRASGASSRTGSRSSGSRIQQKQLSESALNGEKEMNEVAMRSLGNSKKGSEAQSPSNEKRSDKSSHGETKNANGPTHEVGVAPPVEFSPPPKSVTGLHSPPARVQMRTLSTVPEGSAEMMGLLESNERCKTSRELHFDSGFQCATPVVRTTAWYLPNSRVLHHTEFKNFLCGDWESPSKSVQVESAPRDWSPVVRDATVQVSLVEPQEFGLAAEDLIVEFPLPPDLSCPDMPPTGRESKTERSSACCGPCSSGRRFSCCFPFLKRAKKKPVL</sequence>
<accession>A0A2V2V0Q5</accession>
<feature type="compositionally biased region" description="Basic and acidic residues" evidence="1">
    <location>
        <begin position="336"/>
        <end position="348"/>
    </location>
</feature>
<dbReference type="VEuPathDB" id="TriTrypDB:TcCL_NonESM09948"/>
<feature type="region of interest" description="Disordered" evidence="1">
    <location>
        <begin position="1"/>
        <end position="22"/>
    </location>
</feature>
<proteinExistence type="predicted"/>
<gene>
    <name evidence="2" type="ORF">C4B63_70g69</name>
</gene>
<evidence type="ECO:0000313" key="3">
    <source>
        <dbReference type="Proteomes" id="UP000246121"/>
    </source>
</evidence>
<dbReference type="VEuPathDB" id="TriTrypDB:TcCLB.506777.40"/>
<dbReference type="VEuPathDB" id="TriTrypDB:C4B63_70g69"/>
<feature type="compositionally biased region" description="Polar residues" evidence="1">
    <location>
        <begin position="9"/>
        <end position="22"/>
    </location>
</feature>
<feature type="compositionally biased region" description="Polar residues" evidence="1">
    <location>
        <begin position="323"/>
        <end position="335"/>
    </location>
</feature>
<dbReference type="AlphaFoldDB" id="A0A2V2V0Q5"/>
<organism evidence="2 3">
    <name type="scientific">Trypanosoma cruzi</name>
    <dbReference type="NCBI Taxonomy" id="5693"/>
    <lineage>
        <taxon>Eukaryota</taxon>
        <taxon>Discoba</taxon>
        <taxon>Euglenozoa</taxon>
        <taxon>Kinetoplastea</taxon>
        <taxon>Metakinetoplastina</taxon>
        <taxon>Trypanosomatida</taxon>
        <taxon>Trypanosomatidae</taxon>
        <taxon>Trypanosoma</taxon>
        <taxon>Schizotrypanum</taxon>
    </lineage>
</organism>
<feature type="compositionally biased region" description="Low complexity" evidence="1">
    <location>
        <begin position="271"/>
        <end position="297"/>
    </location>
</feature>
<comment type="caution">
    <text evidence="2">The sequence shown here is derived from an EMBL/GenBank/DDBJ whole genome shotgun (WGS) entry which is preliminary data.</text>
</comment>
<dbReference type="VEuPathDB" id="TriTrypDB:Tc_MARK_559"/>
<dbReference type="VEuPathDB" id="TriTrypDB:TcBrA4_0089430"/>
<protein>
    <submittedName>
        <fullName evidence="2">Uncharacterized protein</fullName>
    </submittedName>
</protein>
<name>A0A2V2V0Q5_TRYCR</name>
<dbReference type="VEuPathDB" id="TriTrypDB:C3747_43g52"/>
<dbReference type="VEuPathDB" id="TriTrypDB:BCY84_12939"/>
<dbReference type="Proteomes" id="UP000246121">
    <property type="component" value="Unassembled WGS sequence"/>
</dbReference>
<feature type="region of interest" description="Disordered" evidence="1">
    <location>
        <begin position="271"/>
        <end position="311"/>
    </location>
</feature>
<dbReference type="VEuPathDB" id="TriTrypDB:TcG_03404"/>
<feature type="region of interest" description="Disordered" evidence="1">
    <location>
        <begin position="323"/>
        <end position="379"/>
    </location>
</feature>